<dbReference type="EMBL" id="OX395133">
    <property type="protein sequence ID" value="CAI5781994.1"/>
    <property type="molecule type" value="Genomic_DNA"/>
</dbReference>
<accession>A0AA35KR94</accession>
<gene>
    <name evidence="2" type="ORF">PODLI_1B034608</name>
</gene>
<evidence type="ECO:0000256" key="1">
    <source>
        <dbReference type="SAM" id="MobiDB-lite"/>
    </source>
</evidence>
<keyword evidence="3" id="KW-1185">Reference proteome</keyword>
<sequence>MPRVQGRAPLQLPPPPPCDSRQLRSRCGRRWVSGVAADKEAAGPLLASLPRPYPGLKASSLASRKLACQGSEGAAAAVAASAPMEVAAGGGIPCIIHFGVEALAPGPAGVSRPTTI</sequence>
<proteinExistence type="predicted"/>
<name>A0AA35KR94_9SAUR</name>
<evidence type="ECO:0000313" key="2">
    <source>
        <dbReference type="EMBL" id="CAI5781994.1"/>
    </source>
</evidence>
<dbReference type="Proteomes" id="UP001178461">
    <property type="component" value="Chromosome 8"/>
</dbReference>
<protein>
    <submittedName>
        <fullName evidence="2">Uncharacterized protein</fullName>
    </submittedName>
</protein>
<evidence type="ECO:0000313" key="3">
    <source>
        <dbReference type="Proteomes" id="UP001178461"/>
    </source>
</evidence>
<organism evidence="2 3">
    <name type="scientific">Podarcis lilfordi</name>
    <name type="common">Lilford's wall lizard</name>
    <dbReference type="NCBI Taxonomy" id="74358"/>
    <lineage>
        <taxon>Eukaryota</taxon>
        <taxon>Metazoa</taxon>
        <taxon>Chordata</taxon>
        <taxon>Craniata</taxon>
        <taxon>Vertebrata</taxon>
        <taxon>Euteleostomi</taxon>
        <taxon>Lepidosauria</taxon>
        <taxon>Squamata</taxon>
        <taxon>Bifurcata</taxon>
        <taxon>Unidentata</taxon>
        <taxon>Episquamata</taxon>
        <taxon>Laterata</taxon>
        <taxon>Lacertibaenia</taxon>
        <taxon>Lacertidae</taxon>
        <taxon>Podarcis</taxon>
    </lineage>
</organism>
<dbReference type="AlphaFoldDB" id="A0AA35KR94"/>
<reference evidence="2" key="1">
    <citation type="submission" date="2022-12" db="EMBL/GenBank/DDBJ databases">
        <authorList>
            <person name="Alioto T."/>
            <person name="Alioto T."/>
            <person name="Gomez Garrido J."/>
        </authorList>
    </citation>
    <scope>NUCLEOTIDE SEQUENCE</scope>
</reference>
<feature type="region of interest" description="Disordered" evidence="1">
    <location>
        <begin position="1"/>
        <end position="24"/>
    </location>
</feature>